<evidence type="ECO:0000313" key="2">
    <source>
        <dbReference type="Proteomes" id="UP001381693"/>
    </source>
</evidence>
<protein>
    <submittedName>
        <fullName evidence="1">Uncharacterized protein</fullName>
    </submittedName>
</protein>
<accession>A0AAN9A459</accession>
<reference evidence="1 2" key="1">
    <citation type="submission" date="2023-11" db="EMBL/GenBank/DDBJ databases">
        <title>Halocaridina rubra genome assembly.</title>
        <authorList>
            <person name="Smith C."/>
        </authorList>
    </citation>
    <scope>NUCLEOTIDE SEQUENCE [LARGE SCALE GENOMIC DNA]</scope>
    <source>
        <strain evidence="1">EP-1</strain>
        <tissue evidence="1">Whole</tissue>
    </source>
</reference>
<feature type="non-terminal residue" evidence="1">
    <location>
        <position position="1"/>
    </location>
</feature>
<dbReference type="Proteomes" id="UP001381693">
    <property type="component" value="Unassembled WGS sequence"/>
</dbReference>
<dbReference type="EMBL" id="JAXCGZ010006192">
    <property type="protein sequence ID" value="KAK7080016.1"/>
    <property type="molecule type" value="Genomic_DNA"/>
</dbReference>
<evidence type="ECO:0000313" key="1">
    <source>
        <dbReference type="EMBL" id="KAK7080016.1"/>
    </source>
</evidence>
<proteinExistence type="predicted"/>
<name>A0AAN9A459_HALRR</name>
<comment type="caution">
    <text evidence="1">The sequence shown here is derived from an EMBL/GenBank/DDBJ whole genome shotgun (WGS) entry which is preliminary data.</text>
</comment>
<sequence>VSDEKPKKAKDVLSLQQKLKVLDQLNMMSTSEVVQILARQESNIRSIKHRDKEIRSTANFSPAVSKVSRACGKVLLETNRMDS</sequence>
<organism evidence="1 2">
    <name type="scientific">Halocaridina rubra</name>
    <name type="common">Hawaiian red shrimp</name>
    <dbReference type="NCBI Taxonomy" id="373956"/>
    <lineage>
        <taxon>Eukaryota</taxon>
        <taxon>Metazoa</taxon>
        <taxon>Ecdysozoa</taxon>
        <taxon>Arthropoda</taxon>
        <taxon>Crustacea</taxon>
        <taxon>Multicrustacea</taxon>
        <taxon>Malacostraca</taxon>
        <taxon>Eumalacostraca</taxon>
        <taxon>Eucarida</taxon>
        <taxon>Decapoda</taxon>
        <taxon>Pleocyemata</taxon>
        <taxon>Caridea</taxon>
        <taxon>Atyoidea</taxon>
        <taxon>Atyidae</taxon>
        <taxon>Halocaridina</taxon>
    </lineage>
</organism>
<keyword evidence="2" id="KW-1185">Reference proteome</keyword>
<dbReference type="AlphaFoldDB" id="A0AAN9A459"/>
<gene>
    <name evidence="1" type="ORF">SK128_009051</name>
</gene>